<comment type="similarity">
    <text evidence="9">Belongs to the binding-protein-dependent transport system permease family.</text>
</comment>
<keyword evidence="7 9" id="KW-1133">Transmembrane helix</keyword>
<reference evidence="12" key="1">
    <citation type="journal article" date="2021" name="ISME J.">
        <title>Evolutionary origin and ecological implication of a unique nif island in free-living Bradyrhizobium lineages.</title>
        <authorList>
            <person name="Tao J."/>
        </authorList>
    </citation>
    <scope>NUCLEOTIDE SEQUENCE [LARGE SCALE GENOMIC DNA]</scope>
    <source>
        <strain evidence="12">SZCCT0094</strain>
    </source>
</reference>
<feature type="domain" description="ABC transmembrane type-1" evidence="10">
    <location>
        <begin position="98"/>
        <end position="287"/>
    </location>
</feature>
<dbReference type="PANTHER" id="PTHR43386">
    <property type="entry name" value="OLIGOPEPTIDE TRANSPORT SYSTEM PERMEASE PROTEIN APPC"/>
    <property type="match status" value="1"/>
</dbReference>
<protein>
    <submittedName>
        <fullName evidence="11">ABC transporter permease</fullName>
    </submittedName>
</protein>
<dbReference type="PANTHER" id="PTHR43386:SF1">
    <property type="entry name" value="D,D-DIPEPTIDE TRANSPORT SYSTEM PERMEASE PROTEIN DDPC-RELATED"/>
    <property type="match status" value="1"/>
</dbReference>
<dbReference type="InterPro" id="IPR000515">
    <property type="entry name" value="MetI-like"/>
</dbReference>
<dbReference type="Pfam" id="PF00528">
    <property type="entry name" value="BPD_transp_1"/>
    <property type="match status" value="1"/>
</dbReference>
<keyword evidence="12" id="KW-1185">Reference proteome</keyword>
<evidence type="ECO:0000256" key="3">
    <source>
        <dbReference type="ARBA" id="ARBA00022475"/>
    </source>
</evidence>
<keyword evidence="8 9" id="KW-0472">Membrane</keyword>
<dbReference type="InterPro" id="IPR050366">
    <property type="entry name" value="BP-dependent_transpt_permease"/>
</dbReference>
<dbReference type="SUPFAM" id="SSF161098">
    <property type="entry name" value="MetI-like"/>
    <property type="match status" value="1"/>
</dbReference>
<dbReference type="CDD" id="cd06261">
    <property type="entry name" value="TM_PBP2"/>
    <property type="match status" value="1"/>
</dbReference>
<keyword evidence="2 9" id="KW-0813">Transport</keyword>
<evidence type="ECO:0000256" key="2">
    <source>
        <dbReference type="ARBA" id="ARBA00022448"/>
    </source>
</evidence>
<evidence type="ECO:0000313" key="11">
    <source>
        <dbReference type="EMBL" id="MBR1137080.1"/>
    </source>
</evidence>
<feature type="transmembrane region" description="Helical" evidence="9">
    <location>
        <begin position="204"/>
        <end position="225"/>
    </location>
</feature>
<feature type="transmembrane region" description="Helical" evidence="9">
    <location>
        <begin position="146"/>
        <end position="171"/>
    </location>
</feature>
<comment type="subcellular location">
    <subcellularLocation>
        <location evidence="1 9">Cell membrane</location>
        <topology evidence="1 9">Multi-pass membrane protein</topology>
    </subcellularLocation>
</comment>
<sequence>MSITSSHSSTPLASRSLARRVFDRAVASPGFRVGAAIFLALMLATALYPELSAIDPTKMDVKARLLPPLFTGTNWNWGHPLGTDQIGRDMLVRSLVGLRYSFLIGMASVIVMLIVGCALGTVAGYFGGRTDAVIMRLTDAQLSIPMIILAIAVLGVSRPTIPAIVLVLGMSNWPVYARMMRSIVMTERQREFVRAAKIGGSTDLRIIVTLLLPLLLPSVLFSSVLDVARMMIFESTLGFLGLGVQPPTPTFGNIIADGRKYLLNAWWIATMPGLFLGLTLTSINLMGAALERARDTVHAGGE</sequence>
<dbReference type="RefSeq" id="WP_172236890.1">
    <property type="nucleotide sequence ID" value="NZ_JABFDP010000012.1"/>
</dbReference>
<name>A0ABS5G7D2_9BRAD</name>
<keyword evidence="3" id="KW-1003">Cell membrane</keyword>
<feature type="transmembrane region" description="Helical" evidence="9">
    <location>
        <begin position="265"/>
        <end position="286"/>
    </location>
</feature>
<accession>A0ABS5G7D2</accession>
<organism evidence="11 12">
    <name type="scientific">Bradyrhizobium denitrificans</name>
    <dbReference type="NCBI Taxonomy" id="2734912"/>
    <lineage>
        <taxon>Bacteria</taxon>
        <taxon>Pseudomonadati</taxon>
        <taxon>Pseudomonadota</taxon>
        <taxon>Alphaproteobacteria</taxon>
        <taxon>Hyphomicrobiales</taxon>
        <taxon>Nitrobacteraceae</taxon>
        <taxon>Bradyrhizobium</taxon>
    </lineage>
</organism>
<evidence type="ECO:0000256" key="9">
    <source>
        <dbReference type="RuleBase" id="RU363032"/>
    </source>
</evidence>
<keyword evidence="6" id="KW-0653">Protein transport</keyword>
<gene>
    <name evidence="11" type="ORF">JQ619_15005</name>
</gene>
<evidence type="ECO:0000256" key="6">
    <source>
        <dbReference type="ARBA" id="ARBA00022927"/>
    </source>
</evidence>
<dbReference type="InterPro" id="IPR035906">
    <property type="entry name" value="MetI-like_sf"/>
</dbReference>
<evidence type="ECO:0000259" key="10">
    <source>
        <dbReference type="PROSITE" id="PS50928"/>
    </source>
</evidence>
<evidence type="ECO:0000256" key="4">
    <source>
        <dbReference type="ARBA" id="ARBA00022692"/>
    </source>
</evidence>
<feature type="transmembrane region" description="Helical" evidence="9">
    <location>
        <begin position="100"/>
        <end position="126"/>
    </location>
</feature>
<dbReference type="PROSITE" id="PS50928">
    <property type="entry name" value="ABC_TM1"/>
    <property type="match status" value="1"/>
</dbReference>
<keyword evidence="5" id="KW-0571">Peptide transport</keyword>
<evidence type="ECO:0000256" key="1">
    <source>
        <dbReference type="ARBA" id="ARBA00004651"/>
    </source>
</evidence>
<proteinExistence type="inferred from homology"/>
<feature type="transmembrane region" description="Helical" evidence="9">
    <location>
        <begin position="30"/>
        <end position="49"/>
    </location>
</feature>
<evidence type="ECO:0000256" key="5">
    <source>
        <dbReference type="ARBA" id="ARBA00022856"/>
    </source>
</evidence>
<comment type="caution">
    <text evidence="11">The sequence shown here is derived from an EMBL/GenBank/DDBJ whole genome shotgun (WGS) entry which is preliminary data.</text>
</comment>
<dbReference type="Gene3D" id="1.10.3720.10">
    <property type="entry name" value="MetI-like"/>
    <property type="match status" value="1"/>
</dbReference>
<evidence type="ECO:0000313" key="12">
    <source>
        <dbReference type="Proteomes" id="UP001314635"/>
    </source>
</evidence>
<dbReference type="EMBL" id="JAFCLK010000012">
    <property type="protein sequence ID" value="MBR1137080.1"/>
    <property type="molecule type" value="Genomic_DNA"/>
</dbReference>
<evidence type="ECO:0000256" key="7">
    <source>
        <dbReference type="ARBA" id="ARBA00022989"/>
    </source>
</evidence>
<dbReference type="Proteomes" id="UP001314635">
    <property type="component" value="Unassembled WGS sequence"/>
</dbReference>
<evidence type="ECO:0000256" key="8">
    <source>
        <dbReference type="ARBA" id="ARBA00023136"/>
    </source>
</evidence>
<keyword evidence="4 9" id="KW-0812">Transmembrane</keyword>